<evidence type="ECO:0000313" key="6">
    <source>
        <dbReference type="Proteomes" id="UP000515163"/>
    </source>
</evidence>
<dbReference type="GO" id="GO:0008235">
    <property type="term" value="F:metalloexopeptidase activity"/>
    <property type="evidence" value="ECO:0007669"/>
    <property type="project" value="InterPro"/>
</dbReference>
<feature type="transmembrane region" description="Helical" evidence="3">
    <location>
        <begin position="439"/>
        <end position="459"/>
    </location>
</feature>
<evidence type="ECO:0000256" key="3">
    <source>
        <dbReference type="SAM" id="Phobius"/>
    </source>
</evidence>
<accession>A0A6P8HFQ7</accession>
<keyword evidence="3" id="KW-1133">Transmembrane helix</keyword>
<feature type="chain" id="PRO_5028139493" evidence="4">
    <location>
        <begin position="21"/>
        <end position="462"/>
    </location>
</feature>
<keyword evidence="4" id="KW-0732">Signal</keyword>
<dbReference type="InterPro" id="IPR045175">
    <property type="entry name" value="M28_fam"/>
</dbReference>
<dbReference type="RefSeq" id="XP_031553813.1">
    <property type="nucleotide sequence ID" value="XM_031697953.1"/>
</dbReference>
<dbReference type="Pfam" id="PF04389">
    <property type="entry name" value="Peptidase_M28"/>
    <property type="match status" value="1"/>
</dbReference>
<dbReference type="Gene3D" id="3.40.630.10">
    <property type="entry name" value="Zn peptidases"/>
    <property type="match status" value="1"/>
</dbReference>
<evidence type="ECO:0000259" key="5">
    <source>
        <dbReference type="Pfam" id="PF04389"/>
    </source>
</evidence>
<feature type="signal peptide" evidence="4">
    <location>
        <begin position="1"/>
        <end position="20"/>
    </location>
</feature>
<keyword evidence="6" id="KW-1185">Reference proteome</keyword>
<name>A0A6P8HFQ7_ACTTE</name>
<keyword evidence="3" id="KW-0812">Transmembrane</keyword>
<gene>
    <name evidence="7" type="primary">LOC116290842</name>
</gene>
<dbReference type="InParanoid" id="A0A6P8HFQ7"/>
<evidence type="ECO:0000256" key="4">
    <source>
        <dbReference type="SAM" id="SignalP"/>
    </source>
</evidence>
<dbReference type="OrthoDB" id="10060424at2759"/>
<dbReference type="GeneID" id="116290842"/>
<dbReference type="PANTHER" id="PTHR12147:SF26">
    <property type="entry name" value="PEPTIDASE M28 DOMAIN-CONTAINING PROTEIN"/>
    <property type="match status" value="1"/>
</dbReference>
<evidence type="ECO:0000256" key="1">
    <source>
        <dbReference type="ARBA" id="ARBA00001947"/>
    </source>
</evidence>
<reference evidence="7" key="1">
    <citation type="submission" date="2025-08" db="UniProtKB">
        <authorList>
            <consortium name="RefSeq"/>
        </authorList>
    </citation>
    <scope>IDENTIFICATION</scope>
    <source>
        <tissue evidence="7">Tentacle</tissue>
    </source>
</reference>
<organism evidence="6 7">
    <name type="scientific">Actinia tenebrosa</name>
    <name type="common">Australian red waratah sea anemone</name>
    <dbReference type="NCBI Taxonomy" id="6105"/>
    <lineage>
        <taxon>Eukaryota</taxon>
        <taxon>Metazoa</taxon>
        <taxon>Cnidaria</taxon>
        <taxon>Anthozoa</taxon>
        <taxon>Hexacorallia</taxon>
        <taxon>Actiniaria</taxon>
        <taxon>Actiniidae</taxon>
        <taxon>Actinia</taxon>
    </lineage>
</organism>
<comment type="cofactor">
    <cofactor evidence="1">
        <name>Zn(2+)</name>
        <dbReference type="ChEBI" id="CHEBI:29105"/>
    </cofactor>
</comment>
<evidence type="ECO:0000256" key="2">
    <source>
        <dbReference type="ARBA" id="ARBA00005634"/>
    </source>
</evidence>
<comment type="similarity">
    <text evidence="2">Belongs to the peptidase M28 family. M28B subfamily.</text>
</comment>
<keyword evidence="3" id="KW-0472">Membrane</keyword>
<dbReference type="PANTHER" id="PTHR12147">
    <property type="entry name" value="METALLOPEPTIDASE M28 FAMILY MEMBER"/>
    <property type="match status" value="1"/>
</dbReference>
<protein>
    <submittedName>
        <fullName evidence="7">Uncharacterized protein LOC116290842</fullName>
    </submittedName>
</protein>
<dbReference type="GO" id="GO:0006508">
    <property type="term" value="P:proteolysis"/>
    <property type="evidence" value="ECO:0007669"/>
    <property type="project" value="InterPro"/>
</dbReference>
<dbReference type="KEGG" id="aten:116290842"/>
<dbReference type="InterPro" id="IPR007484">
    <property type="entry name" value="Peptidase_M28"/>
</dbReference>
<proteinExistence type="inferred from homology"/>
<dbReference type="AlphaFoldDB" id="A0A6P8HFQ7"/>
<sequence>MFTILPGILVALLYLGVSQGAMPSATKSKYETYLKEFDNQRGQNPGNAQFEANKKGAILFMKSKFEAAGLTVHLQNFSSTDTNNGKAVNGTNLIAVLPGQAYKTAQDEVVVLAAHVDTYGTGAGGVNNDGTGLVGLLAIAEDLAGSKKCTLKNSIIFAAFDLSETGGSYTFCNRSCGSVEFLKNKATYIGSGKIKLAMVMDCIGSFDKSDKSQVFSQSMEKNFHNIVLEEALTDYWGDFLAITGRSDDGVYLQEFERFYKANKVQHDFRVLAFQWNIKGVPTSQNRSNLISGFKGGDHMSFWDADINTILLTDTCYNRGYMKDTCKDDKTCDTISKLSATRYEFMYSAVYSAMRVTKNLTCTGACAMCSPYADCKNNTCICRTGFTGNGVTCTAIPCASCSPYAVCQNDVCVCKAGYTGDGNTCKKVNSGSSLASPHQLLISTFVLLSLVVLLSNAFLYKTV</sequence>
<feature type="domain" description="Peptidase M28" evidence="5">
    <location>
        <begin position="92"/>
        <end position="222"/>
    </location>
</feature>
<dbReference type="Proteomes" id="UP000515163">
    <property type="component" value="Unplaced"/>
</dbReference>
<dbReference type="SUPFAM" id="SSF53187">
    <property type="entry name" value="Zn-dependent exopeptidases"/>
    <property type="match status" value="1"/>
</dbReference>
<evidence type="ECO:0000313" key="7">
    <source>
        <dbReference type="RefSeq" id="XP_031553813.1"/>
    </source>
</evidence>